<feature type="region of interest" description="Disordered" evidence="1">
    <location>
        <begin position="1"/>
        <end position="29"/>
    </location>
</feature>
<gene>
    <name evidence="2" type="ORF">PRIO_0875</name>
</gene>
<dbReference type="EMBL" id="LN831776">
    <property type="protein sequence ID" value="CQR52538.1"/>
    <property type="molecule type" value="Genomic_DNA"/>
</dbReference>
<evidence type="ECO:0000313" key="2">
    <source>
        <dbReference type="EMBL" id="CQR52538.1"/>
    </source>
</evidence>
<evidence type="ECO:0000256" key="1">
    <source>
        <dbReference type="SAM" id="MobiDB-lite"/>
    </source>
</evidence>
<organism evidence="2 3">
    <name type="scientific">Paenibacillus riograndensis SBR5</name>
    <dbReference type="NCBI Taxonomy" id="1073571"/>
    <lineage>
        <taxon>Bacteria</taxon>
        <taxon>Bacillati</taxon>
        <taxon>Bacillota</taxon>
        <taxon>Bacilli</taxon>
        <taxon>Bacillales</taxon>
        <taxon>Paenibacillaceae</taxon>
        <taxon>Paenibacillus</taxon>
        <taxon>Paenibacillus sonchi group</taxon>
    </lineage>
</organism>
<dbReference type="HOGENOM" id="CLU_3409821_0_0_9"/>
<dbReference type="Proteomes" id="UP000033163">
    <property type="component" value="Chromosome I"/>
</dbReference>
<proteinExistence type="predicted"/>
<sequence>MNTKSTSKVRTLLGELGGKEQDGAEERGD</sequence>
<dbReference type="KEGG" id="pri:PRIO_0875"/>
<dbReference type="PATRIC" id="fig|1073571.4.peg.911"/>
<evidence type="ECO:0000313" key="3">
    <source>
        <dbReference type="Proteomes" id="UP000033163"/>
    </source>
</evidence>
<accession>A0A0E4H6V3</accession>
<reference evidence="3" key="1">
    <citation type="submission" date="2015-03" db="EMBL/GenBank/DDBJ databases">
        <authorList>
            <person name="Wibberg D."/>
        </authorList>
    </citation>
    <scope>NUCLEOTIDE SEQUENCE [LARGE SCALE GENOMIC DNA]</scope>
</reference>
<protein>
    <submittedName>
        <fullName evidence="2">Uncharacterized protein</fullName>
    </submittedName>
</protein>
<feature type="compositionally biased region" description="Basic and acidic residues" evidence="1">
    <location>
        <begin position="17"/>
        <end position="29"/>
    </location>
</feature>
<name>A0A0E4H6V3_9BACL</name>
<dbReference type="AlphaFoldDB" id="A0A0E4H6V3"/>